<keyword evidence="2" id="KW-0732">Signal</keyword>
<evidence type="ECO:0000256" key="1">
    <source>
        <dbReference type="SAM" id="MobiDB-lite"/>
    </source>
</evidence>
<sequence>MKVTTVLLAAVVVLSGVDALGKSGKGRKDGYYRGGIDMGQKKDREARKTECPKSIGSRGRCNGYSCRVRGANYPCVFGKCVGDGGRDGACCGMLPFGVHARCPNGLTGEKELINGTMVPEDRGGWGWWGHPELPIEDWYTKWECTAIGPDLSKMKGMMGGSAAAMTLAEHFEELLEHDYSAEATAGLPLPLRLLCRTRKMWRRRRRRGMLRSKTPRPRPAALPRTRRLQRARSPIPKTAPLSLRTIEKEQGAVSIFKPFRTFDPSCSSRELGFLLLAMLSPWGLPKSGQRLFMGERI</sequence>
<evidence type="ECO:0000313" key="3">
    <source>
        <dbReference type="EMBL" id="ELA33001.1"/>
    </source>
</evidence>
<name>L2G3X5_COLFN</name>
<reference evidence="3" key="1">
    <citation type="submission" date="2012-08" db="EMBL/GenBank/DDBJ databases">
        <title>Genome analysis of Colletotrichum orbiculare and Colletotrichum fructicola.</title>
        <authorList>
            <person name="Gan P.H.P."/>
            <person name="Ikeda K."/>
            <person name="Irieda H."/>
            <person name="Narusaka M."/>
            <person name="O'Connell R.J."/>
            <person name="Narusaka Y."/>
            <person name="Takano Y."/>
            <person name="Kubo Y."/>
            <person name="Shirasu K."/>
        </authorList>
    </citation>
    <scope>NUCLEOTIDE SEQUENCE</scope>
    <source>
        <strain evidence="3">Nara gc5</strain>
    </source>
</reference>
<proteinExistence type="predicted"/>
<feature type="region of interest" description="Disordered" evidence="1">
    <location>
        <begin position="210"/>
        <end position="229"/>
    </location>
</feature>
<evidence type="ECO:0000256" key="2">
    <source>
        <dbReference type="SAM" id="SignalP"/>
    </source>
</evidence>
<protein>
    <submittedName>
        <fullName evidence="3">Uncharacterized protein</fullName>
    </submittedName>
</protein>
<feature type="signal peptide" evidence="2">
    <location>
        <begin position="1"/>
        <end position="19"/>
    </location>
</feature>
<dbReference type="AlphaFoldDB" id="L2G3X5"/>
<feature type="chain" id="PRO_5003959626" evidence="2">
    <location>
        <begin position="20"/>
        <end position="297"/>
    </location>
</feature>
<gene>
    <name evidence="3" type="ORF">CGGC5_7007</name>
</gene>
<dbReference type="EMBL" id="KB020674">
    <property type="protein sequence ID" value="ELA33001.1"/>
    <property type="molecule type" value="Genomic_DNA"/>
</dbReference>
<dbReference type="HOGENOM" id="CLU_936935_0_0_1"/>
<organism evidence="3">
    <name type="scientific">Colletotrichum fructicola (strain Nara gc5)</name>
    <name type="common">Anthracnose fungus</name>
    <name type="synonym">Colletotrichum gloeosporioides (strain Nara gc5)</name>
    <dbReference type="NCBI Taxonomy" id="1213859"/>
    <lineage>
        <taxon>Eukaryota</taxon>
        <taxon>Fungi</taxon>
        <taxon>Dikarya</taxon>
        <taxon>Ascomycota</taxon>
        <taxon>Pezizomycotina</taxon>
        <taxon>Sordariomycetes</taxon>
        <taxon>Hypocreomycetidae</taxon>
        <taxon>Glomerellales</taxon>
        <taxon>Glomerellaceae</taxon>
        <taxon>Colletotrichum</taxon>
        <taxon>Colletotrichum gloeosporioides species complex</taxon>
    </lineage>
</organism>
<accession>L2G3X5</accession>